<dbReference type="GeneID" id="5433884"/>
<dbReference type="InterPro" id="IPR051222">
    <property type="entry name" value="PPR/CCM1_RNA-binding"/>
</dbReference>
<proteinExistence type="predicted"/>
<feature type="region of interest" description="Disordered" evidence="2">
    <location>
        <begin position="714"/>
        <end position="736"/>
    </location>
</feature>
<dbReference type="Pfam" id="PF13041">
    <property type="entry name" value="PPR_2"/>
    <property type="match status" value="1"/>
</dbReference>
<dbReference type="InterPro" id="IPR002885">
    <property type="entry name" value="PPR_rpt"/>
</dbReference>
<feature type="region of interest" description="Disordered" evidence="2">
    <location>
        <begin position="342"/>
        <end position="382"/>
    </location>
</feature>
<feature type="compositionally biased region" description="Polar residues" evidence="2">
    <location>
        <begin position="725"/>
        <end position="736"/>
    </location>
</feature>
<dbReference type="AlphaFoldDB" id="A0A384K6J8"/>
<gene>
    <name evidence="3" type="ORF">BCIN_16g02300</name>
</gene>
<name>A0A384K6J8_BOTFB</name>
<dbReference type="VEuPathDB" id="FungiDB:Bcin16g02300"/>
<dbReference type="InterPro" id="IPR011990">
    <property type="entry name" value="TPR-like_helical_dom_sf"/>
</dbReference>
<evidence type="ECO:0008006" key="5">
    <source>
        <dbReference type="Google" id="ProtNLM"/>
    </source>
</evidence>
<feature type="region of interest" description="Disordered" evidence="2">
    <location>
        <begin position="50"/>
        <end position="88"/>
    </location>
</feature>
<dbReference type="KEGG" id="bfu:BCIN_16g02300"/>
<reference evidence="3 4" key="2">
    <citation type="journal article" date="2012" name="Eukaryot. Cell">
        <title>Genome update of Botrytis cinerea strains B05.10 and T4.</title>
        <authorList>
            <person name="Staats M."/>
            <person name="van Kan J.A."/>
        </authorList>
    </citation>
    <scope>NUCLEOTIDE SEQUENCE [LARGE SCALE GENOMIC DNA]</scope>
    <source>
        <strain evidence="3 4">B05.10</strain>
    </source>
</reference>
<dbReference type="PANTHER" id="PTHR47942">
    <property type="entry name" value="TETRATRICOPEPTIDE REPEAT (TPR)-LIKE SUPERFAMILY PROTEIN-RELATED"/>
    <property type="match status" value="1"/>
</dbReference>
<evidence type="ECO:0000256" key="2">
    <source>
        <dbReference type="SAM" id="MobiDB-lite"/>
    </source>
</evidence>
<dbReference type="PANTHER" id="PTHR47942:SF105">
    <property type="entry name" value="ATPASE EXPRESSION PROTEIN 3"/>
    <property type="match status" value="1"/>
</dbReference>
<accession>A0A384K6J8</accession>
<dbReference type="Proteomes" id="UP000001798">
    <property type="component" value="Chromosome 16"/>
</dbReference>
<dbReference type="EMBL" id="CP009820">
    <property type="protein sequence ID" value="ATZ58453.1"/>
    <property type="molecule type" value="Genomic_DNA"/>
</dbReference>
<reference evidence="3 4" key="1">
    <citation type="journal article" date="2011" name="PLoS Genet.">
        <title>Genomic analysis of the necrotrophic fungal pathogens Sclerotinia sclerotiorum and Botrytis cinerea.</title>
        <authorList>
            <person name="Amselem J."/>
            <person name="Cuomo C.A."/>
            <person name="van Kan J.A."/>
            <person name="Viaud M."/>
            <person name="Benito E.P."/>
            <person name="Couloux A."/>
            <person name="Coutinho P.M."/>
            <person name="de Vries R.P."/>
            <person name="Dyer P.S."/>
            <person name="Fillinger S."/>
            <person name="Fournier E."/>
            <person name="Gout L."/>
            <person name="Hahn M."/>
            <person name="Kohn L."/>
            <person name="Lapalu N."/>
            <person name="Plummer K.M."/>
            <person name="Pradier J.M."/>
            <person name="Quevillon E."/>
            <person name="Sharon A."/>
            <person name="Simon A."/>
            <person name="ten Have A."/>
            <person name="Tudzynski B."/>
            <person name="Tudzynski P."/>
            <person name="Wincker P."/>
            <person name="Andrew M."/>
            <person name="Anthouard V."/>
            <person name="Beever R.E."/>
            <person name="Beffa R."/>
            <person name="Benoit I."/>
            <person name="Bouzid O."/>
            <person name="Brault B."/>
            <person name="Chen Z."/>
            <person name="Choquer M."/>
            <person name="Collemare J."/>
            <person name="Cotton P."/>
            <person name="Danchin E.G."/>
            <person name="Da Silva C."/>
            <person name="Gautier A."/>
            <person name="Giraud C."/>
            <person name="Giraud T."/>
            <person name="Gonzalez C."/>
            <person name="Grossetete S."/>
            <person name="Guldener U."/>
            <person name="Henrissat B."/>
            <person name="Howlett B.J."/>
            <person name="Kodira C."/>
            <person name="Kretschmer M."/>
            <person name="Lappartient A."/>
            <person name="Leroch M."/>
            <person name="Levis C."/>
            <person name="Mauceli E."/>
            <person name="Neuveglise C."/>
            <person name="Oeser B."/>
            <person name="Pearson M."/>
            <person name="Poulain J."/>
            <person name="Poussereau N."/>
            <person name="Quesneville H."/>
            <person name="Rascle C."/>
            <person name="Schumacher J."/>
            <person name="Segurens B."/>
            <person name="Sexton A."/>
            <person name="Silva E."/>
            <person name="Sirven C."/>
            <person name="Soanes D.M."/>
            <person name="Talbot N.J."/>
            <person name="Templeton M."/>
            <person name="Yandava C."/>
            <person name="Yarden O."/>
            <person name="Zeng Q."/>
            <person name="Rollins J.A."/>
            <person name="Lebrun M.H."/>
            <person name="Dickman M."/>
        </authorList>
    </citation>
    <scope>NUCLEOTIDE SEQUENCE [LARGE SCALE GENOMIC DNA]</scope>
    <source>
        <strain evidence="3 4">B05.10</strain>
    </source>
</reference>
<feature type="region of interest" description="Disordered" evidence="2">
    <location>
        <begin position="630"/>
        <end position="673"/>
    </location>
</feature>
<keyword evidence="4" id="KW-1185">Reference proteome</keyword>
<reference evidence="3 4" key="3">
    <citation type="journal article" date="2017" name="Mol. Plant Pathol.">
        <title>A gapless genome sequence of the fungus Botrytis cinerea.</title>
        <authorList>
            <person name="Van Kan J.A."/>
            <person name="Stassen J.H."/>
            <person name="Mosbach A."/>
            <person name="Van Der Lee T.A."/>
            <person name="Faino L."/>
            <person name="Farmer A.D."/>
            <person name="Papasotiriou D.G."/>
            <person name="Zhou S."/>
            <person name="Seidl M.F."/>
            <person name="Cottam E."/>
            <person name="Edel D."/>
            <person name="Hahn M."/>
            <person name="Schwartz D.C."/>
            <person name="Dietrich R.A."/>
            <person name="Widdison S."/>
            <person name="Scalliet G."/>
        </authorList>
    </citation>
    <scope>NUCLEOTIDE SEQUENCE [LARGE SCALE GENOMIC DNA]</scope>
    <source>
        <strain evidence="3 4">B05.10</strain>
    </source>
</reference>
<keyword evidence="1" id="KW-0677">Repeat</keyword>
<evidence type="ECO:0000313" key="4">
    <source>
        <dbReference type="Proteomes" id="UP000001798"/>
    </source>
</evidence>
<dbReference type="RefSeq" id="XP_001553329.2">
    <property type="nucleotide sequence ID" value="XM_001553279.2"/>
</dbReference>
<feature type="compositionally biased region" description="Basic and acidic residues" evidence="2">
    <location>
        <begin position="663"/>
        <end position="673"/>
    </location>
</feature>
<evidence type="ECO:0000313" key="3">
    <source>
        <dbReference type="EMBL" id="ATZ58453.1"/>
    </source>
</evidence>
<dbReference type="Gene3D" id="1.25.40.10">
    <property type="entry name" value="Tetratricopeptide repeat domain"/>
    <property type="match status" value="2"/>
</dbReference>
<protein>
    <recommendedName>
        <fullName evidence="5">Pentatricopeptide repeat protein</fullName>
    </recommendedName>
</protein>
<dbReference type="OrthoDB" id="185373at2759"/>
<sequence length="736" mass="83437">MFTCRACTRRCLQALIGDSTIHSTNSQLIIPQRQLYRTFATNATDSDSYTYQPIAQDEESSEPTKSRTAKRQEWLDSRGQRPADKKPAAIDPRIDNKFIWKLKQLQDPLQLADYVRKLLSEDDFEKALLYVRSASKNVECVVSWNHLIEWQFSKGLLNPALKTFNEMKKRAQFPDAQTYTIIFKGCSESPHTKPAFEKGLAIYTSMLSAGSRLRPNTIHMNAVLRLCSRAGEEEALLGIASQMPAEGNRAPDNLTFTTILNAFRMKVISQRDMPEKDFLKMKEKMIASAHRMWGDIYTRWRKGDIMVDEELVCAMGRTLLLGSEEDNDDVLSLVQQTMNVRRQIPQRGTKSRKKIEPGLQGQSRPDDNKGLAEIEGGDIDPPKDLESIFSSYGTAVASLPRSHVHATPGPNTLSMIMKALLKLSKKDAASKYWQLFTKELGVVPDTDNYHSYLRILRVSRSSREVLELLQSMPKEALKPETFQLAMSTCARDKINPNVFTTAGKILDIMQMQLPVPDIKSLVTYMDVAVSSSLIRKASGNRPTKYEQGKQISRALERVGPSYLNLRALATYGNPTVTDDPFQNQEFKDQVLFLIRRIIGAYDTLMDKGLVSRDAYTEIYARRNKLMAYEDRAKQQQDGSKKYPGRFRYKLEPKEDDEETPELTNHHIHEPQKPIDRRTHEFSKMQFKKAVKGGLAPFAATQGYVARVQPFANRKSNVGAPASFANRKSTTETSASF</sequence>
<feature type="compositionally biased region" description="Basic and acidic residues" evidence="2">
    <location>
        <begin position="630"/>
        <end position="640"/>
    </location>
</feature>
<organism evidence="3 4">
    <name type="scientific">Botryotinia fuckeliana (strain B05.10)</name>
    <name type="common">Noble rot fungus</name>
    <name type="synonym">Botrytis cinerea</name>
    <dbReference type="NCBI Taxonomy" id="332648"/>
    <lineage>
        <taxon>Eukaryota</taxon>
        <taxon>Fungi</taxon>
        <taxon>Dikarya</taxon>
        <taxon>Ascomycota</taxon>
        <taxon>Pezizomycotina</taxon>
        <taxon>Leotiomycetes</taxon>
        <taxon>Helotiales</taxon>
        <taxon>Sclerotiniaceae</taxon>
        <taxon>Botrytis</taxon>
    </lineage>
</organism>
<evidence type="ECO:0000256" key="1">
    <source>
        <dbReference type="ARBA" id="ARBA00022737"/>
    </source>
</evidence>
<feature type="compositionally biased region" description="Basic and acidic residues" evidence="2">
    <location>
        <begin position="62"/>
        <end position="88"/>
    </location>
</feature>